<feature type="compositionally biased region" description="Polar residues" evidence="1">
    <location>
        <begin position="85"/>
        <end position="98"/>
    </location>
</feature>
<evidence type="ECO:0000313" key="4">
    <source>
        <dbReference type="Proteomes" id="UP000053820"/>
    </source>
</evidence>
<sequence>MALSKSHFFPDARPPDSPAKTLPSSIPTQTPFNQASSQAHMPLVNNASPFQRGDQYDDEYDERKSFQSDNFDNRGRLMSNRDDSNSNYGTESYAPSKNTFQNADEEGLMAKEALAGGIMENEATELPVQPLGHPQFHERRRPKRYHDLWASTNDSRPDWYFEGMAIVHWNNHVGYVGYTPQGISKLANANHSLGTYDGMVYDLTDYVNYSPAVKAPYGQQVPAGTDVQFMDTSIVNLFKYSSGQDLMKALDNINVDSASFECQNACLRDLSLIGMVDNRSSHQRLFSQYILLALSIVMASIITFKFIASINFGTPLAPEDHDKFVICQVPCYAEGGPSLRRTIDSLAQLKYGDGHKLIPHTSVTNPCKTVSSDVYIYL</sequence>
<evidence type="ECO:0000313" key="3">
    <source>
        <dbReference type="EMBL" id="KIJ58917.1"/>
    </source>
</evidence>
<keyword evidence="2" id="KW-0472">Membrane</keyword>
<dbReference type="AlphaFoldDB" id="A0A0C9W8B9"/>
<dbReference type="OrthoDB" id="2673886at2759"/>
<organism evidence="3 4">
    <name type="scientific">Hydnomerulius pinastri MD-312</name>
    <dbReference type="NCBI Taxonomy" id="994086"/>
    <lineage>
        <taxon>Eukaryota</taxon>
        <taxon>Fungi</taxon>
        <taxon>Dikarya</taxon>
        <taxon>Basidiomycota</taxon>
        <taxon>Agaricomycotina</taxon>
        <taxon>Agaricomycetes</taxon>
        <taxon>Agaricomycetidae</taxon>
        <taxon>Boletales</taxon>
        <taxon>Boletales incertae sedis</taxon>
        <taxon>Leucogyrophana</taxon>
    </lineage>
</organism>
<dbReference type="EMBL" id="KN839904">
    <property type="protein sequence ID" value="KIJ58917.1"/>
    <property type="molecule type" value="Genomic_DNA"/>
</dbReference>
<reference evidence="3 4" key="1">
    <citation type="submission" date="2014-04" db="EMBL/GenBank/DDBJ databases">
        <title>Evolutionary Origins and Diversification of the Mycorrhizal Mutualists.</title>
        <authorList>
            <consortium name="DOE Joint Genome Institute"/>
            <consortium name="Mycorrhizal Genomics Consortium"/>
            <person name="Kohler A."/>
            <person name="Kuo A."/>
            <person name="Nagy L.G."/>
            <person name="Floudas D."/>
            <person name="Copeland A."/>
            <person name="Barry K.W."/>
            <person name="Cichocki N."/>
            <person name="Veneault-Fourrey C."/>
            <person name="LaButti K."/>
            <person name="Lindquist E.A."/>
            <person name="Lipzen A."/>
            <person name="Lundell T."/>
            <person name="Morin E."/>
            <person name="Murat C."/>
            <person name="Riley R."/>
            <person name="Ohm R."/>
            <person name="Sun H."/>
            <person name="Tunlid A."/>
            <person name="Henrissat B."/>
            <person name="Grigoriev I.V."/>
            <person name="Hibbett D.S."/>
            <person name="Martin F."/>
        </authorList>
    </citation>
    <scope>NUCLEOTIDE SEQUENCE [LARGE SCALE GENOMIC DNA]</scope>
    <source>
        <strain evidence="3 4">MD-312</strain>
    </source>
</reference>
<keyword evidence="3" id="KW-0808">Transferase</keyword>
<accession>A0A0C9W8B9</accession>
<keyword evidence="4" id="KW-1185">Reference proteome</keyword>
<feature type="region of interest" description="Disordered" evidence="1">
    <location>
        <begin position="1"/>
        <end position="98"/>
    </location>
</feature>
<feature type="compositionally biased region" description="Polar residues" evidence="1">
    <location>
        <begin position="22"/>
        <end position="49"/>
    </location>
</feature>
<protein>
    <submittedName>
        <fullName evidence="3">Glycosyltransferase family 2 protein</fullName>
    </submittedName>
</protein>
<dbReference type="HOGENOM" id="CLU_731700_0_0_1"/>
<keyword evidence="2" id="KW-0812">Transmembrane</keyword>
<dbReference type="GO" id="GO:0016740">
    <property type="term" value="F:transferase activity"/>
    <property type="evidence" value="ECO:0007669"/>
    <property type="project" value="UniProtKB-KW"/>
</dbReference>
<feature type="transmembrane region" description="Helical" evidence="2">
    <location>
        <begin position="289"/>
        <end position="308"/>
    </location>
</feature>
<name>A0A0C9W8B9_9AGAM</name>
<dbReference type="Pfam" id="PF03142">
    <property type="entry name" value="Chitin_synth_2"/>
    <property type="match status" value="1"/>
</dbReference>
<feature type="compositionally biased region" description="Basic and acidic residues" evidence="1">
    <location>
        <begin position="61"/>
        <end position="84"/>
    </location>
</feature>
<proteinExistence type="predicted"/>
<gene>
    <name evidence="3" type="ORF">HYDPIDRAFT_33671</name>
</gene>
<dbReference type="Proteomes" id="UP000053820">
    <property type="component" value="Unassembled WGS sequence"/>
</dbReference>
<evidence type="ECO:0000256" key="1">
    <source>
        <dbReference type="SAM" id="MobiDB-lite"/>
    </source>
</evidence>
<keyword evidence="2" id="KW-1133">Transmembrane helix</keyword>
<evidence type="ECO:0000256" key="2">
    <source>
        <dbReference type="SAM" id="Phobius"/>
    </source>
</evidence>